<reference evidence="1" key="4">
    <citation type="journal article" date="2022" name="PLoS Pathog.">
        <title>Chromosome-level genome of Schistosoma haematobium underpins genome-wide explorations of molecular variation.</title>
        <authorList>
            <person name="Stroehlein A.J."/>
            <person name="Korhonen P.K."/>
            <person name="Lee V.V."/>
            <person name="Ralph S.A."/>
            <person name="Mentink-Kane M."/>
            <person name="You H."/>
            <person name="McManus D.P."/>
            <person name="Tchuente L.T."/>
            <person name="Stothard J.R."/>
            <person name="Kaur P."/>
            <person name="Dudchenko O."/>
            <person name="Aiden E.L."/>
            <person name="Yang B."/>
            <person name="Yang H."/>
            <person name="Emery A.M."/>
            <person name="Webster B.L."/>
            <person name="Brindley P.J."/>
            <person name="Rollinson D."/>
            <person name="Chang B.C.H."/>
            <person name="Gasser R.B."/>
            <person name="Young N.D."/>
        </authorList>
    </citation>
    <scope>NUCLEOTIDE SEQUENCE</scope>
</reference>
<evidence type="ECO:0000313" key="1">
    <source>
        <dbReference type="EMBL" id="KAH9595890.1"/>
    </source>
</evidence>
<reference evidence="1" key="2">
    <citation type="journal article" date="2019" name="Gigascience">
        <title>High-quality Schistosoma haematobium genome achieved by single-molecule and long-range sequencing.</title>
        <authorList>
            <person name="Stroehlein A.J."/>
            <person name="Korhonen P.K."/>
            <person name="Chong T.M."/>
            <person name="Lim Y.L."/>
            <person name="Chan K.G."/>
            <person name="Webster B."/>
            <person name="Rollinson D."/>
            <person name="Brindley P.J."/>
            <person name="Gasser R.B."/>
            <person name="Young N.D."/>
        </authorList>
    </citation>
    <scope>NUCLEOTIDE SEQUENCE</scope>
</reference>
<name>A0A094ZQD2_SCHHA</name>
<evidence type="ECO:0000313" key="3">
    <source>
        <dbReference type="Proteomes" id="UP000471633"/>
    </source>
</evidence>
<accession>A0A094ZQD2</accession>
<dbReference type="KEGG" id="shx:MS3_00001769"/>
<dbReference type="EMBL" id="KL250667">
    <property type="protein sequence ID" value="KGB35224.1"/>
    <property type="molecule type" value="Genomic_DNA"/>
</dbReference>
<protein>
    <submittedName>
        <fullName evidence="1">Nitrogen permease regulator 2</fullName>
    </submittedName>
</protein>
<dbReference type="Proteomes" id="UP000471633">
    <property type="component" value="Unassembled WGS sequence"/>
</dbReference>
<dbReference type="RefSeq" id="XP_012794989.1">
    <property type="nucleotide sequence ID" value="XM_012939535.3"/>
</dbReference>
<reference evidence="1" key="3">
    <citation type="submission" date="2021-06" db="EMBL/GenBank/DDBJ databases">
        <title>Chromosome-level genome assembly for S. haematobium.</title>
        <authorList>
            <person name="Stroehlein A.J."/>
        </authorList>
    </citation>
    <scope>NUCLEOTIDE SEQUENCE</scope>
</reference>
<dbReference type="OrthoDB" id="6227998at2759"/>
<proteinExistence type="predicted"/>
<dbReference type="AlphaFoldDB" id="A0A094ZQD2"/>
<evidence type="ECO:0000313" key="2">
    <source>
        <dbReference type="EMBL" id="KGB35224.1"/>
    </source>
</evidence>
<dbReference type="EMBL" id="AMPZ03000001">
    <property type="protein sequence ID" value="KAH9595890.1"/>
    <property type="molecule type" value="Genomic_DNA"/>
</dbReference>
<reference evidence="2" key="1">
    <citation type="journal article" date="2012" name="Nat. Genet.">
        <title>Whole-genome sequence of Schistosoma haematobium.</title>
        <authorList>
            <person name="Young N.D."/>
            <person name="Jex A.R."/>
            <person name="Li B."/>
            <person name="Liu S."/>
            <person name="Yang L."/>
            <person name="Xiong Z."/>
            <person name="Li Y."/>
            <person name="Cantacessi C."/>
            <person name="Hall R.S."/>
            <person name="Xu X."/>
            <person name="Chen F."/>
            <person name="Wu X."/>
            <person name="Zerlotini A."/>
            <person name="Oliveira G."/>
            <person name="Hofmann A."/>
            <person name="Zhang G."/>
            <person name="Fang X."/>
            <person name="Kang Y."/>
            <person name="Campbell B.E."/>
            <person name="Loukas A."/>
            <person name="Ranganathan S."/>
            <person name="Rollinson D."/>
            <person name="Rinaldi G."/>
            <person name="Brindley P.J."/>
            <person name="Yang H."/>
            <person name="Wang J."/>
            <person name="Wang J."/>
            <person name="Gasser R.B."/>
        </authorList>
    </citation>
    <scope>NUCLEOTIDE SEQUENCE [LARGE SCALE GENOMIC DNA]</scope>
</reference>
<gene>
    <name evidence="1" type="primary">NPR2_4</name>
    <name evidence="1" type="ORF">MS3_00001769</name>
    <name evidence="2" type="ORF">MS3_03469</name>
</gene>
<dbReference type="GeneID" id="24591073"/>
<dbReference type="CTD" id="24591073"/>
<keyword evidence="3" id="KW-1185">Reference proteome</keyword>
<organism evidence="2">
    <name type="scientific">Schistosoma haematobium</name>
    <name type="common">Blood fluke</name>
    <dbReference type="NCBI Taxonomy" id="6185"/>
    <lineage>
        <taxon>Eukaryota</taxon>
        <taxon>Metazoa</taxon>
        <taxon>Spiralia</taxon>
        <taxon>Lophotrochozoa</taxon>
        <taxon>Platyhelminthes</taxon>
        <taxon>Trematoda</taxon>
        <taxon>Digenea</taxon>
        <taxon>Strigeidida</taxon>
        <taxon>Schistosomatoidea</taxon>
        <taxon>Schistosomatidae</taxon>
        <taxon>Schistosoma</taxon>
    </lineage>
</organism>
<sequence>MNFNNSNIDRNLNHPIWFDNQKSTNYTTITKMNYSRYPNRKLTPAATSIRLRRNENNCYAVSGHQRTPSAPNLRCDIPVNYQHDRQEDNLFKYHRPRQLLRRKDSIQAAPPHILSEDRSLYKSTFTGQMGPRPSRVQPREQGINGLETAQQKVKSLLESKDLTHITEDVYKQIYPLPNDSTYNTDFNEHIFQDVYSENTLPNINSKMQDNSTDYRENYHSWIKPSRNDGIMQRMGYNWKPTPAVYLPEDPSKHEPIESSTVYRSNFIDFSKEKVKTRMKPSQKACYSAIQADKLLNSFDGRQERIPKTLYRDSFIGLHNVDNWSDRHILQNSSSVTSRTGRYQQNDDMYWFGIDVIPYRDTKESVFTESCYIENPYQKLQV</sequence>